<reference evidence="3 4" key="1">
    <citation type="journal article" date="2021" name="Nat. Commun.">
        <title>Incipient diploidization of the medicinal plant Perilla within 10,000 years.</title>
        <authorList>
            <person name="Zhang Y."/>
            <person name="Shen Q."/>
            <person name="Leng L."/>
            <person name="Zhang D."/>
            <person name="Chen S."/>
            <person name="Shi Y."/>
            <person name="Ning Z."/>
            <person name="Chen S."/>
        </authorList>
    </citation>
    <scope>NUCLEOTIDE SEQUENCE [LARGE SCALE GENOMIC DNA]</scope>
    <source>
        <strain evidence="4">cv. PC099</strain>
    </source>
</reference>
<evidence type="ECO:0000313" key="4">
    <source>
        <dbReference type="Proteomes" id="UP001190926"/>
    </source>
</evidence>
<dbReference type="FunFam" id="3.40.50.2000:FF:000064">
    <property type="entry name" value="Glycosyltransferase"/>
    <property type="match status" value="1"/>
</dbReference>
<keyword evidence="4" id="KW-1185">Reference proteome</keyword>
<dbReference type="PANTHER" id="PTHR48047">
    <property type="entry name" value="GLYCOSYLTRANSFERASE"/>
    <property type="match status" value="1"/>
</dbReference>
<sequence>MSSSGHILVFPFPAQGHMLPLLDLTHQLSLRGLTITILITPKNLPILTPLLSSSPSIQTLILPFPDHPSLPPGVENVKDIGNHGNIPIMAALTKLQHPIIQWFNSHPNPPVALLSEFFLGWTHHLATHLQIPRIAFYSVGAFTAATFNHLWSNYDSLKPGIDVEFDELPRTPIFPWDHLPSLFRRCKDLECTDKNDADFIKTSMAANALSWASVFNSFWPLEDQFLEFLRLKQGHPRVYSVGPLNLVAGSGQLRAGDSKCDSDDGVISWLDGCEDGSVLYVCFGSQKWLKSAQAEALAIGLETSGVRFVWVIKTLSAQQVADGYGSVPDGFETRVSGRGFVLKGWAPQTAILSHRAVGGFLSHCGWNSVLEAMTAGVMILGWPMEADQFANARLLVEYKGAAALVCEGADTVPDSAELARKLKEAMHGGDAATPRSRAKELCKQASEAVNNGGSSMGDLDRLVQQVSQLKAVKNV</sequence>
<evidence type="ECO:0000256" key="1">
    <source>
        <dbReference type="ARBA" id="ARBA00009995"/>
    </source>
</evidence>
<keyword evidence="2" id="KW-0808">Transferase</keyword>
<protein>
    <submittedName>
        <fullName evidence="3">UDP-Glycosyltransferase superfamily protein</fullName>
    </submittedName>
</protein>
<dbReference type="SUPFAM" id="SSF53756">
    <property type="entry name" value="UDP-Glycosyltransferase/glycogen phosphorylase"/>
    <property type="match status" value="1"/>
</dbReference>
<dbReference type="AlphaFoldDB" id="A0AAD4JDD7"/>
<evidence type="ECO:0000313" key="3">
    <source>
        <dbReference type="EMBL" id="KAH6831667.1"/>
    </source>
</evidence>
<evidence type="ECO:0000256" key="2">
    <source>
        <dbReference type="ARBA" id="ARBA00022679"/>
    </source>
</evidence>
<comment type="similarity">
    <text evidence="1">Belongs to the UDP-glycosyltransferase family.</text>
</comment>
<dbReference type="Proteomes" id="UP001190926">
    <property type="component" value="Unassembled WGS sequence"/>
</dbReference>
<name>A0AAD4JDD7_PERFH</name>
<accession>A0AAD4JDD7</accession>
<dbReference type="InterPro" id="IPR002213">
    <property type="entry name" value="UDP_glucos_trans"/>
</dbReference>
<dbReference type="Pfam" id="PF00201">
    <property type="entry name" value="UDPGT"/>
    <property type="match status" value="1"/>
</dbReference>
<organism evidence="3 4">
    <name type="scientific">Perilla frutescens var. hirtella</name>
    <name type="common">Perilla citriodora</name>
    <name type="synonym">Perilla setoyensis</name>
    <dbReference type="NCBI Taxonomy" id="608512"/>
    <lineage>
        <taxon>Eukaryota</taxon>
        <taxon>Viridiplantae</taxon>
        <taxon>Streptophyta</taxon>
        <taxon>Embryophyta</taxon>
        <taxon>Tracheophyta</taxon>
        <taxon>Spermatophyta</taxon>
        <taxon>Magnoliopsida</taxon>
        <taxon>eudicotyledons</taxon>
        <taxon>Gunneridae</taxon>
        <taxon>Pentapetalae</taxon>
        <taxon>asterids</taxon>
        <taxon>lamiids</taxon>
        <taxon>Lamiales</taxon>
        <taxon>Lamiaceae</taxon>
        <taxon>Nepetoideae</taxon>
        <taxon>Elsholtzieae</taxon>
        <taxon>Perilla</taxon>
    </lineage>
</organism>
<gene>
    <name evidence="3" type="ORF">C2S53_008749</name>
</gene>
<proteinExistence type="inferred from homology"/>
<dbReference type="EMBL" id="SDAM02000085">
    <property type="protein sequence ID" value="KAH6831667.1"/>
    <property type="molecule type" value="Genomic_DNA"/>
</dbReference>
<dbReference type="CDD" id="cd03784">
    <property type="entry name" value="GT1_Gtf-like"/>
    <property type="match status" value="1"/>
</dbReference>
<dbReference type="PANTHER" id="PTHR48047:SF28">
    <property type="entry name" value="F11M15.8 PROTEIN"/>
    <property type="match status" value="1"/>
</dbReference>
<dbReference type="GO" id="GO:0035251">
    <property type="term" value="F:UDP-glucosyltransferase activity"/>
    <property type="evidence" value="ECO:0007669"/>
    <property type="project" value="TreeGrafter"/>
</dbReference>
<comment type="caution">
    <text evidence="3">The sequence shown here is derived from an EMBL/GenBank/DDBJ whole genome shotgun (WGS) entry which is preliminary data.</text>
</comment>
<dbReference type="Gene3D" id="3.40.50.2000">
    <property type="entry name" value="Glycogen Phosphorylase B"/>
    <property type="match status" value="2"/>
</dbReference>